<sequence>MEFALEKPYVSPKLNEREMDIRVRVKNCQGVPVFDWYHGQVVIFPRRTERGELRPTKGFPQDFVVTENLVLLEITGEEGGSVTYTLREGLEPGFDLFQAKTCGIDVVQTVEERTSVALVEEPACWRGMVDITVDRSFRETKKSDPAECGRDESELIVELHAHIWGELLLRPGQPATILSQDFSGTYEMTIRTFRESCVTTCRRKGVRGEVPVRPGSWESSETRVRGTLSDRDFRVSASVVVDRKTGQYRFLWVRRPCLERFFGGPESIPRRLHRGTRETSTASLETELERFEMSSSEIQGVTPNLKVVKGEKVVEQLFHTGTAKYTWDFQRIPCGE</sequence>
<dbReference type="EMBL" id="DTFV01000136">
    <property type="protein sequence ID" value="HGI31555.1"/>
    <property type="molecule type" value="Genomic_DNA"/>
</dbReference>
<gene>
    <name evidence="1" type="ORF">ENV30_09680</name>
</gene>
<protein>
    <submittedName>
        <fullName evidence="1">Uncharacterized protein</fullName>
    </submittedName>
</protein>
<dbReference type="AlphaFoldDB" id="A0A7V3YI68"/>
<accession>A0A7V3YI68</accession>
<proteinExistence type="predicted"/>
<name>A0A7V3YI68_9BACT</name>
<organism evidence="1">
    <name type="scientific">Candidatus Caldatribacterium californiense</name>
    <dbReference type="NCBI Taxonomy" id="1454726"/>
    <lineage>
        <taxon>Bacteria</taxon>
        <taxon>Pseudomonadati</taxon>
        <taxon>Atribacterota</taxon>
        <taxon>Atribacteria</taxon>
        <taxon>Atribacterales</taxon>
        <taxon>Candidatus Caldatribacteriaceae</taxon>
        <taxon>Candidatus Caldatribacterium</taxon>
    </lineage>
</organism>
<reference evidence="1" key="1">
    <citation type="journal article" date="2020" name="mSystems">
        <title>Genome- and Community-Level Interaction Insights into Carbon Utilization and Element Cycling Functions of Hydrothermarchaeota in Hydrothermal Sediment.</title>
        <authorList>
            <person name="Zhou Z."/>
            <person name="Liu Y."/>
            <person name="Xu W."/>
            <person name="Pan J."/>
            <person name="Luo Z.H."/>
            <person name="Li M."/>
        </authorList>
    </citation>
    <scope>NUCLEOTIDE SEQUENCE [LARGE SCALE GENOMIC DNA]</scope>
    <source>
        <strain evidence="1">SpSt-747</strain>
    </source>
</reference>
<comment type="caution">
    <text evidence="1">The sequence shown here is derived from an EMBL/GenBank/DDBJ whole genome shotgun (WGS) entry which is preliminary data.</text>
</comment>
<evidence type="ECO:0000313" key="1">
    <source>
        <dbReference type="EMBL" id="HGI31555.1"/>
    </source>
</evidence>